<evidence type="ECO:0000256" key="1">
    <source>
        <dbReference type="ARBA" id="ARBA00024353"/>
    </source>
</evidence>
<dbReference type="AlphaFoldDB" id="A0A1H0FFH5"/>
<protein>
    <recommendedName>
        <fullName evidence="2">Anti-sigma-W factor RsiW</fullName>
    </recommendedName>
</protein>
<feature type="transmembrane region" description="Helical" evidence="4">
    <location>
        <begin position="88"/>
        <end position="108"/>
    </location>
</feature>
<feature type="coiled-coil region" evidence="3">
    <location>
        <begin position="4"/>
        <end position="40"/>
    </location>
</feature>
<organism evidence="6 7">
    <name type="scientific">Tenuibacillus multivorans</name>
    <dbReference type="NCBI Taxonomy" id="237069"/>
    <lineage>
        <taxon>Bacteria</taxon>
        <taxon>Bacillati</taxon>
        <taxon>Bacillota</taxon>
        <taxon>Bacilli</taxon>
        <taxon>Bacillales</taxon>
        <taxon>Bacillaceae</taxon>
        <taxon>Tenuibacillus</taxon>
    </lineage>
</organism>
<dbReference type="Gene3D" id="1.10.10.1320">
    <property type="entry name" value="Anti-sigma factor, zinc-finger domain"/>
    <property type="match status" value="1"/>
</dbReference>
<keyword evidence="6" id="KW-0862">Zinc</keyword>
<evidence type="ECO:0000259" key="5">
    <source>
        <dbReference type="Pfam" id="PF13490"/>
    </source>
</evidence>
<reference evidence="6 7" key="1">
    <citation type="submission" date="2016-10" db="EMBL/GenBank/DDBJ databases">
        <authorList>
            <person name="de Groot N.N."/>
        </authorList>
    </citation>
    <scope>NUCLEOTIDE SEQUENCE [LARGE SCALE GENOMIC DNA]</scope>
    <source>
        <strain evidence="6 7">CGMCC 1.3442</strain>
    </source>
</reference>
<feature type="domain" description="Putative zinc-finger" evidence="5">
    <location>
        <begin position="11"/>
        <end position="38"/>
    </location>
</feature>
<dbReference type="InterPro" id="IPR041916">
    <property type="entry name" value="Anti_sigma_zinc_sf"/>
</dbReference>
<keyword evidence="3" id="KW-0175">Coiled coil</keyword>
<dbReference type="OrthoDB" id="9782842at2"/>
<evidence type="ECO:0000256" key="3">
    <source>
        <dbReference type="SAM" id="Coils"/>
    </source>
</evidence>
<dbReference type="Pfam" id="PF13490">
    <property type="entry name" value="zf-HC2"/>
    <property type="match status" value="1"/>
</dbReference>
<dbReference type="RefSeq" id="WP_093857774.1">
    <property type="nucleotide sequence ID" value="NZ_BJVZ01000014.1"/>
</dbReference>
<proteinExistence type="inferred from homology"/>
<evidence type="ECO:0000256" key="2">
    <source>
        <dbReference type="ARBA" id="ARBA00024438"/>
    </source>
</evidence>
<evidence type="ECO:0000313" key="7">
    <source>
        <dbReference type="Proteomes" id="UP000199334"/>
    </source>
</evidence>
<dbReference type="Proteomes" id="UP000199334">
    <property type="component" value="Unassembled WGS sequence"/>
</dbReference>
<evidence type="ECO:0000313" key="6">
    <source>
        <dbReference type="EMBL" id="SDN93159.1"/>
    </source>
</evidence>
<keyword evidence="4" id="KW-1133">Transmembrane helix</keyword>
<keyword evidence="6" id="KW-0863">Zinc-finger</keyword>
<name>A0A1H0FFH5_9BACI</name>
<dbReference type="EMBL" id="FNIG01000012">
    <property type="protein sequence ID" value="SDN93159.1"/>
    <property type="molecule type" value="Genomic_DNA"/>
</dbReference>
<keyword evidence="4" id="KW-0812">Transmembrane</keyword>
<comment type="similarity">
    <text evidence="1">Belongs to the zinc-associated anti-sigma factor (ZAS) superfamily. Anti-sigma-W factor family.</text>
</comment>
<dbReference type="GO" id="GO:0008270">
    <property type="term" value="F:zinc ion binding"/>
    <property type="evidence" value="ECO:0007669"/>
    <property type="project" value="UniProtKB-KW"/>
</dbReference>
<dbReference type="InterPro" id="IPR027383">
    <property type="entry name" value="Znf_put"/>
</dbReference>
<accession>A0A1H0FFH5</accession>
<dbReference type="STRING" id="237069.SAMN05216498_0222"/>
<evidence type="ECO:0000256" key="4">
    <source>
        <dbReference type="SAM" id="Phobius"/>
    </source>
</evidence>
<sequence length="214" mass="24839">MACNQSSENELHRYLNRELNQEEENQLKRHLMECQNCQEHYRELKRLDGQLNFLPEIDAPDDLKHNIMHQLPQDPKVKKFSKIVREHPFIAAAVVFFIAMFSSTLTQYHTNQQIFVSSEEGVIKEGNRVIIPEGEVIEGDFTVKNAELVLEGKIQGNLTLVNSQVVSMHEHQDNFLNSVSHHVGGTVTEIDQYFVWVYHKIEHEFKNIVTFVSP</sequence>
<keyword evidence="6" id="KW-0479">Metal-binding</keyword>
<gene>
    <name evidence="6" type="ORF">SAMN05216498_0222</name>
</gene>
<keyword evidence="4" id="KW-0472">Membrane</keyword>
<keyword evidence="7" id="KW-1185">Reference proteome</keyword>